<dbReference type="AlphaFoldDB" id="A0A813KTD6"/>
<organism evidence="6 7">
    <name type="scientific">Polarella glacialis</name>
    <name type="common">Dinoflagellate</name>
    <dbReference type="NCBI Taxonomy" id="89957"/>
    <lineage>
        <taxon>Eukaryota</taxon>
        <taxon>Sar</taxon>
        <taxon>Alveolata</taxon>
        <taxon>Dinophyceae</taxon>
        <taxon>Suessiales</taxon>
        <taxon>Suessiaceae</taxon>
        <taxon>Polarella</taxon>
    </lineage>
</organism>
<dbReference type="SMART" id="SM00220">
    <property type="entry name" value="S_TKc"/>
    <property type="match status" value="1"/>
</dbReference>
<dbReference type="InterPro" id="IPR011009">
    <property type="entry name" value="Kinase-like_dom_sf"/>
</dbReference>
<dbReference type="PANTHER" id="PTHR24347">
    <property type="entry name" value="SERINE/THREONINE-PROTEIN KINASE"/>
    <property type="match status" value="1"/>
</dbReference>
<reference evidence="6" key="1">
    <citation type="submission" date="2021-02" db="EMBL/GenBank/DDBJ databases">
        <authorList>
            <person name="Dougan E. K."/>
            <person name="Rhodes N."/>
            <person name="Thang M."/>
            <person name="Chan C."/>
        </authorList>
    </citation>
    <scope>NUCLEOTIDE SEQUENCE</scope>
</reference>
<evidence type="ECO:0000256" key="3">
    <source>
        <dbReference type="ARBA" id="ARBA00022840"/>
    </source>
</evidence>
<evidence type="ECO:0000256" key="4">
    <source>
        <dbReference type="SAM" id="MobiDB-lite"/>
    </source>
</evidence>
<feature type="compositionally biased region" description="Low complexity" evidence="4">
    <location>
        <begin position="593"/>
        <end position="602"/>
    </location>
</feature>
<keyword evidence="3" id="KW-0067">ATP-binding</keyword>
<feature type="compositionally biased region" description="Basic and acidic residues" evidence="4">
    <location>
        <begin position="569"/>
        <end position="579"/>
    </location>
</feature>
<protein>
    <recommendedName>
        <fullName evidence="5">Protein kinase domain-containing protein</fullName>
    </recommendedName>
</protein>
<dbReference type="FunFam" id="1.10.510.10:FF:000571">
    <property type="entry name" value="Maternal embryonic leucine zipper kinase"/>
    <property type="match status" value="1"/>
</dbReference>
<dbReference type="GO" id="GO:0005524">
    <property type="term" value="F:ATP binding"/>
    <property type="evidence" value="ECO:0007669"/>
    <property type="project" value="UniProtKB-KW"/>
</dbReference>
<evidence type="ECO:0000256" key="1">
    <source>
        <dbReference type="ARBA" id="ARBA00011245"/>
    </source>
</evidence>
<dbReference type="CDD" id="cd05117">
    <property type="entry name" value="STKc_CAMK"/>
    <property type="match status" value="1"/>
</dbReference>
<comment type="caution">
    <text evidence="6">The sequence shown here is derived from an EMBL/GenBank/DDBJ whole genome shotgun (WGS) entry which is preliminary data.</text>
</comment>
<dbReference type="Proteomes" id="UP000626109">
    <property type="component" value="Unassembled WGS sequence"/>
</dbReference>
<feature type="region of interest" description="Disordered" evidence="4">
    <location>
        <begin position="561"/>
        <end position="673"/>
    </location>
</feature>
<evidence type="ECO:0000313" key="7">
    <source>
        <dbReference type="Proteomes" id="UP000626109"/>
    </source>
</evidence>
<dbReference type="InterPro" id="IPR008271">
    <property type="entry name" value="Ser/Thr_kinase_AS"/>
</dbReference>
<dbReference type="SUPFAM" id="SSF56112">
    <property type="entry name" value="Protein kinase-like (PK-like)"/>
    <property type="match status" value="1"/>
</dbReference>
<accession>A0A813KTD6</accession>
<feature type="compositionally biased region" description="Gly residues" evidence="4">
    <location>
        <begin position="707"/>
        <end position="716"/>
    </location>
</feature>
<feature type="region of interest" description="Disordered" evidence="4">
    <location>
        <begin position="324"/>
        <end position="381"/>
    </location>
</feature>
<name>A0A813KTD6_POLGL</name>
<dbReference type="GO" id="GO:0004672">
    <property type="term" value="F:protein kinase activity"/>
    <property type="evidence" value="ECO:0007669"/>
    <property type="project" value="InterPro"/>
</dbReference>
<dbReference type="Gene3D" id="1.10.510.10">
    <property type="entry name" value="Transferase(Phosphotransferase) domain 1"/>
    <property type="match status" value="1"/>
</dbReference>
<dbReference type="EMBL" id="CAJNNW010032159">
    <property type="protein sequence ID" value="CAE8711384.1"/>
    <property type="molecule type" value="Genomic_DNA"/>
</dbReference>
<feature type="region of interest" description="Disordered" evidence="4">
    <location>
        <begin position="694"/>
        <end position="718"/>
    </location>
</feature>
<keyword evidence="2" id="KW-0547">Nucleotide-binding</keyword>
<gene>
    <name evidence="6" type="ORF">PGLA2088_LOCUS36441</name>
</gene>
<dbReference type="Pfam" id="PF00069">
    <property type="entry name" value="Pkinase"/>
    <property type="match status" value="1"/>
</dbReference>
<dbReference type="PROSITE" id="PS00108">
    <property type="entry name" value="PROTEIN_KINASE_ST"/>
    <property type="match status" value="1"/>
</dbReference>
<feature type="domain" description="Protein kinase" evidence="5">
    <location>
        <begin position="29"/>
        <end position="303"/>
    </location>
</feature>
<evidence type="ECO:0000259" key="5">
    <source>
        <dbReference type="PROSITE" id="PS50011"/>
    </source>
</evidence>
<proteinExistence type="predicted"/>
<evidence type="ECO:0000313" key="6">
    <source>
        <dbReference type="EMBL" id="CAE8711384.1"/>
    </source>
</evidence>
<dbReference type="InterPro" id="IPR000719">
    <property type="entry name" value="Prot_kinase_dom"/>
</dbReference>
<dbReference type="PROSITE" id="PS50011">
    <property type="entry name" value="PROTEIN_KINASE_DOM"/>
    <property type="match status" value="1"/>
</dbReference>
<evidence type="ECO:0000256" key="2">
    <source>
        <dbReference type="ARBA" id="ARBA00022741"/>
    </source>
</evidence>
<comment type="subunit">
    <text evidence="1">Monomer.</text>
</comment>
<feature type="compositionally biased region" description="Polar residues" evidence="4">
    <location>
        <begin position="354"/>
        <end position="363"/>
    </location>
</feature>
<sequence>MDDADGSADSRDDVILRPGCRFGAEDDLYELEEEIGSGAAAKVYRCRHVKTGGLFAAKVINLQKLRLIGDYDSHMVKLNREVDILRGLQHPRIVNLRAVHKTKKWVFLVMELVRGGELFDAIVKNRTLNEIEAKHIFRQLLDGVGYMHAKHVIHRDLKPENILIDSSRELKPPLTGNLHDVKIADFGLSKIISEGTSFAKTFVGTPQYWAPEVLNVQRGGGSYTQAADFWSLGAVLYVMLGGKYPFDGKKMPLEEQIRTAAYTMTAPAWQRVSEEAKDMVRGLLKVDPVERFNLEDCMIHPWMAGGNVPIPMSEGRQLMVTEVVSDSQAPGTRPVPVVTQPSNVSDISDRVESVPNSASSQPPNKAGSASPESSEQGAGMQVHSVNVGPSAAAQKEQETIFCLNELLKLQVSIAGSLEMACLAFRHTDAELADAIRRTFRQARDLSSHAANIVSKYAQVAQQVSQTVLPDLELAIQEKEPSLAVSLLGMVKDWVSNMKKDGEEIQQKYVCLHESVHNLIVRAQHVKTNADLRLGEALQAELPKSLSPRSQHRFLASQHQVLALGQGDPVRSDSRDEERGNSASSSPQKDRAASDCSASAPPAQLFPGGSTTSPSPVQLHPVDPDFEVGGSSPSSARADREGHASAKQAQGQKEWSSDSRGYPSRDGTAESKVAVNVPGTMSLYTRHLFEQLSQAKGRGTDDPMDGAGLSGSGGGGQQSAEAWKRDVLDLLFMAPGVGPAQLPKMERFDFTAAAQDFVPTTEASEVSSPVGGRGRVGTADEADDVTMANGVPEDEMGDVRSSSPGPVRAEDMLVRYVPGASSAQVPGASSAQSTLALTHSPASLLRALRELKRVDEILQGCSTFWANMDGTVQKLAQMKEHTEVLVNFASSSKALRERFEQRLGEYSNFWSSLEKLCRQYCVDHQASSKRMYEVIREVADAADVIDTAQSARLGIALAMTGRHSVRGGYAA</sequence>